<dbReference type="SMART" id="SM00879">
    <property type="entry name" value="Brix"/>
    <property type="match status" value="1"/>
</dbReference>
<evidence type="ECO:0000256" key="6">
    <source>
        <dbReference type="RuleBase" id="RU367086"/>
    </source>
</evidence>
<dbReference type="PANTHER" id="PTHR12728">
    <property type="entry name" value="BRIX DOMAIN CONTAINING PROTEIN"/>
    <property type="match status" value="1"/>
</dbReference>
<dbReference type="GO" id="GO:0000027">
    <property type="term" value="P:ribosomal large subunit assembly"/>
    <property type="evidence" value="ECO:0007669"/>
    <property type="project" value="InterPro"/>
</dbReference>
<protein>
    <recommendedName>
        <fullName evidence="3 6">Ribosome production factor 2 homolog</fullName>
    </recommendedName>
    <alternativeName>
        <fullName evidence="5 6">Ribosome biogenesis protein RPF2 homolog</fullName>
    </alternativeName>
</protein>
<comment type="subcellular location">
    <subcellularLocation>
        <location evidence="1 6">Nucleus</location>
        <location evidence="1 6">Nucleolus</location>
    </subcellularLocation>
</comment>
<dbReference type="EMBL" id="LWCA01000036">
    <property type="protein sequence ID" value="OAF71628.1"/>
    <property type="molecule type" value="Genomic_DNA"/>
</dbReference>
<dbReference type="AlphaFoldDB" id="A0A177BBC1"/>
<dbReference type="PROSITE" id="PS50833">
    <property type="entry name" value="BRIX"/>
    <property type="match status" value="1"/>
</dbReference>
<sequence>MAPSQKSKKSIKRRSKCLFKRREPKLQNSKSTLVLNNTASGIVVEACLKTLVKFKTDKIFLKRRSNKSLFENYEDVEKLSRQHGCSMFLVGSDTKKRPNNIIIGRIYDEKVFDMFEMGIAHLDFDSDFMNKLTYGSKMGLLFLGEFTISTEMQRLKNFFIDYFGGPVVDNIVVTGFDNYLMFVLYENELEIRNYKTTVKNCSGTYSIADCQFVSSIKFKLRRNQIASEKEFKNSLSLPTIIRKKKNIEMDVFSNKLGRVHMSRQNMDEMKNPPFHFQIMSNRSLWMEAGRLEFCVSRRCFIRELKKNEPEMKALIEANKIFDSKYNARLSNRFNTTNYTSQW</sequence>
<comment type="caution">
    <text evidence="8">The sequence shown here is derived from an EMBL/GenBank/DDBJ whole genome shotgun (WGS) entry which is preliminary data.</text>
</comment>
<evidence type="ECO:0000259" key="7">
    <source>
        <dbReference type="PROSITE" id="PS50833"/>
    </source>
</evidence>
<keyword evidence="4 6" id="KW-0539">Nucleus</keyword>
<accession>A0A177BBC1</accession>
<gene>
    <name evidence="8" type="ORF">A3Q56_00602</name>
</gene>
<evidence type="ECO:0000256" key="4">
    <source>
        <dbReference type="ARBA" id="ARBA00023242"/>
    </source>
</evidence>
<dbReference type="InterPro" id="IPR039770">
    <property type="entry name" value="Rpf2"/>
</dbReference>
<proteinExistence type="inferred from homology"/>
<evidence type="ECO:0000256" key="3">
    <source>
        <dbReference type="ARBA" id="ARBA00020387"/>
    </source>
</evidence>
<dbReference type="GO" id="GO:0005730">
    <property type="term" value="C:nucleolus"/>
    <property type="evidence" value="ECO:0007669"/>
    <property type="project" value="UniProtKB-SubCell"/>
</dbReference>
<evidence type="ECO:0000256" key="5">
    <source>
        <dbReference type="ARBA" id="ARBA00030889"/>
    </source>
</evidence>
<keyword evidence="9" id="KW-1185">Reference proteome</keyword>
<evidence type="ECO:0000256" key="1">
    <source>
        <dbReference type="ARBA" id="ARBA00004604"/>
    </source>
</evidence>
<dbReference type="GO" id="GO:0019843">
    <property type="term" value="F:rRNA binding"/>
    <property type="evidence" value="ECO:0007669"/>
    <property type="project" value="UniProtKB-UniRule"/>
</dbReference>
<organism evidence="8 9">
    <name type="scientific">Intoshia linei</name>
    <dbReference type="NCBI Taxonomy" id="1819745"/>
    <lineage>
        <taxon>Eukaryota</taxon>
        <taxon>Metazoa</taxon>
        <taxon>Spiralia</taxon>
        <taxon>Lophotrochozoa</taxon>
        <taxon>Mesozoa</taxon>
        <taxon>Orthonectida</taxon>
        <taxon>Rhopaluridae</taxon>
        <taxon>Intoshia</taxon>
    </lineage>
</organism>
<dbReference type="GO" id="GO:0000463">
    <property type="term" value="P:maturation of LSU-rRNA from tricistronic rRNA transcript (SSU-rRNA, 5.8S rRNA, LSU-rRNA)"/>
    <property type="evidence" value="ECO:0007669"/>
    <property type="project" value="TreeGrafter"/>
</dbReference>
<dbReference type="OrthoDB" id="407658at2759"/>
<dbReference type="PANTHER" id="PTHR12728:SF0">
    <property type="entry name" value="RIBOSOME PRODUCTION FACTOR 2 HOMOLOG"/>
    <property type="match status" value="1"/>
</dbReference>
<evidence type="ECO:0000313" key="8">
    <source>
        <dbReference type="EMBL" id="OAF71628.1"/>
    </source>
</evidence>
<feature type="domain" description="Brix" evidence="7">
    <location>
        <begin position="30"/>
        <end position="229"/>
    </location>
</feature>
<dbReference type="Pfam" id="PF04427">
    <property type="entry name" value="Brix"/>
    <property type="match status" value="1"/>
</dbReference>
<dbReference type="Proteomes" id="UP000078046">
    <property type="component" value="Unassembled WGS sequence"/>
</dbReference>
<dbReference type="InterPro" id="IPR007109">
    <property type="entry name" value="Brix"/>
</dbReference>
<name>A0A177BBC1_9BILA</name>
<reference evidence="8 9" key="1">
    <citation type="submission" date="2016-04" db="EMBL/GenBank/DDBJ databases">
        <title>The genome of Intoshia linei affirms orthonectids as highly simplified spiralians.</title>
        <authorList>
            <person name="Mikhailov K.V."/>
            <person name="Slusarev G.S."/>
            <person name="Nikitin M.A."/>
            <person name="Logacheva M.D."/>
            <person name="Penin A."/>
            <person name="Aleoshin V."/>
            <person name="Panchin Y.V."/>
        </authorList>
    </citation>
    <scope>NUCLEOTIDE SEQUENCE [LARGE SCALE GENOMIC DNA]</scope>
    <source>
        <strain evidence="8">Intl2013</strain>
        <tissue evidence="8">Whole animal</tissue>
    </source>
</reference>
<comment type="similarity">
    <text evidence="2 6">Belongs to the RPF2 family.</text>
</comment>
<evidence type="ECO:0000313" key="9">
    <source>
        <dbReference type="Proteomes" id="UP000078046"/>
    </source>
</evidence>
<evidence type="ECO:0000256" key="2">
    <source>
        <dbReference type="ARBA" id="ARBA00010782"/>
    </source>
</evidence>